<dbReference type="Proteomes" id="UP001149163">
    <property type="component" value="Unassembled WGS sequence"/>
</dbReference>
<gene>
    <name evidence="2" type="ORF">N7482_002912</name>
</gene>
<dbReference type="RefSeq" id="XP_056548643.1">
    <property type="nucleotide sequence ID" value="XM_056685037.1"/>
</dbReference>
<organism evidence="2 3">
    <name type="scientific">Penicillium canariense</name>
    <dbReference type="NCBI Taxonomy" id="189055"/>
    <lineage>
        <taxon>Eukaryota</taxon>
        <taxon>Fungi</taxon>
        <taxon>Dikarya</taxon>
        <taxon>Ascomycota</taxon>
        <taxon>Pezizomycotina</taxon>
        <taxon>Eurotiomycetes</taxon>
        <taxon>Eurotiomycetidae</taxon>
        <taxon>Eurotiales</taxon>
        <taxon>Aspergillaceae</taxon>
        <taxon>Penicillium</taxon>
    </lineage>
</organism>
<evidence type="ECO:0000313" key="2">
    <source>
        <dbReference type="EMBL" id="KAJ5177035.1"/>
    </source>
</evidence>
<reference evidence="2" key="1">
    <citation type="submission" date="2022-11" db="EMBL/GenBank/DDBJ databases">
        <authorList>
            <person name="Petersen C."/>
        </authorList>
    </citation>
    <scope>NUCLEOTIDE SEQUENCE</scope>
    <source>
        <strain evidence="2">IBT 26290</strain>
    </source>
</reference>
<keyword evidence="3" id="KW-1185">Reference proteome</keyword>
<feature type="compositionally biased region" description="Basic and acidic residues" evidence="1">
    <location>
        <begin position="14"/>
        <end position="24"/>
    </location>
</feature>
<comment type="caution">
    <text evidence="2">The sequence shown here is derived from an EMBL/GenBank/DDBJ whole genome shotgun (WGS) entry which is preliminary data.</text>
</comment>
<sequence length="171" mass="19218">MIISPTFRLRERDPIPRVKDERYHPPRSPVFNGPSRPGGQNQAGSADAASSNGTKWLLVPFTPFHGQAFVHMEAVGEKFPFQKFAEANHRNTHDVFGAFNAEWPCGPCADLRRVLVLDLSDPFFLGICIWPRGLPIFLDRKAVELIANKPKYLQIACEAGCERKHAQARQP</sequence>
<name>A0A9W9LUY2_9EURO</name>
<feature type="compositionally biased region" description="Polar residues" evidence="1">
    <location>
        <begin position="38"/>
        <end position="49"/>
    </location>
</feature>
<evidence type="ECO:0000313" key="3">
    <source>
        <dbReference type="Proteomes" id="UP001149163"/>
    </source>
</evidence>
<reference evidence="2" key="2">
    <citation type="journal article" date="2023" name="IMA Fungus">
        <title>Comparative genomic study of the Penicillium genus elucidates a diverse pangenome and 15 lateral gene transfer events.</title>
        <authorList>
            <person name="Petersen C."/>
            <person name="Sorensen T."/>
            <person name="Nielsen M.R."/>
            <person name="Sondergaard T.E."/>
            <person name="Sorensen J.L."/>
            <person name="Fitzpatrick D.A."/>
            <person name="Frisvad J.C."/>
            <person name="Nielsen K.L."/>
        </authorList>
    </citation>
    <scope>NUCLEOTIDE SEQUENCE</scope>
    <source>
        <strain evidence="2">IBT 26290</strain>
    </source>
</reference>
<dbReference type="GeneID" id="81424213"/>
<dbReference type="AlphaFoldDB" id="A0A9W9LUY2"/>
<feature type="region of interest" description="Disordered" evidence="1">
    <location>
        <begin position="14"/>
        <end position="49"/>
    </location>
</feature>
<evidence type="ECO:0000256" key="1">
    <source>
        <dbReference type="SAM" id="MobiDB-lite"/>
    </source>
</evidence>
<protein>
    <submittedName>
        <fullName evidence="2">Uncharacterized protein</fullName>
    </submittedName>
</protein>
<proteinExistence type="predicted"/>
<accession>A0A9W9LUY2</accession>
<dbReference type="EMBL" id="JAPQKN010000001">
    <property type="protein sequence ID" value="KAJ5177035.1"/>
    <property type="molecule type" value="Genomic_DNA"/>
</dbReference>